<feature type="signal peptide" evidence="1">
    <location>
        <begin position="1"/>
        <end position="22"/>
    </location>
</feature>
<keyword evidence="1" id="KW-0732">Signal</keyword>
<evidence type="ECO:0000256" key="1">
    <source>
        <dbReference type="SAM" id="SignalP"/>
    </source>
</evidence>
<feature type="chain" id="PRO_5047183637" description="tRNA_anti-like" evidence="1">
    <location>
        <begin position="23"/>
        <end position="141"/>
    </location>
</feature>
<dbReference type="Pfam" id="PF12869">
    <property type="entry name" value="tRNA_anti-like"/>
    <property type="match status" value="1"/>
</dbReference>
<protein>
    <recommendedName>
        <fullName evidence="4">tRNA_anti-like</fullName>
    </recommendedName>
</protein>
<gene>
    <name evidence="2" type="ORF">ABIF29_007271</name>
</gene>
<dbReference type="Proteomes" id="UP001565471">
    <property type="component" value="Unassembled WGS sequence"/>
</dbReference>
<dbReference type="EMBL" id="JBGBZA010000002">
    <property type="protein sequence ID" value="MEY9320472.1"/>
    <property type="molecule type" value="Genomic_DNA"/>
</dbReference>
<dbReference type="RefSeq" id="WP_253576890.1">
    <property type="nucleotide sequence ID" value="NZ_CP126026.1"/>
</dbReference>
<proteinExistence type="predicted"/>
<dbReference type="InterPro" id="IPR024422">
    <property type="entry name" value="Protein_unknown_function_OB"/>
</dbReference>
<evidence type="ECO:0000313" key="2">
    <source>
        <dbReference type="EMBL" id="MEY9320472.1"/>
    </source>
</evidence>
<organism evidence="2 3">
    <name type="scientific">Bradyrhizobium elkanii</name>
    <dbReference type="NCBI Taxonomy" id="29448"/>
    <lineage>
        <taxon>Bacteria</taxon>
        <taxon>Pseudomonadati</taxon>
        <taxon>Pseudomonadota</taxon>
        <taxon>Alphaproteobacteria</taxon>
        <taxon>Hyphomicrobiales</taxon>
        <taxon>Nitrobacteraceae</taxon>
        <taxon>Bradyrhizobium</taxon>
    </lineage>
</organism>
<accession>A0ABV4FAH7</accession>
<evidence type="ECO:0008006" key="4">
    <source>
        <dbReference type="Google" id="ProtNLM"/>
    </source>
</evidence>
<evidence type="ECO:0000313" key="3">
    <source>
        <dbReference type="Proteomes" id="UP001565471"/>
    </source>
</evidence>
<sequence>MKSNIRHHLFSFFAFAMFALLAAGSLDTDSDTRQVQSQSPSYTLSADQLYYDYNANEVSADAKYKGKVVVVSGAIQNIGKDILGSAYITVGGKGFLDGAQCTFTKAEESSVARLVKGQRVSVKGEVSGKMGHVQINKCSLQ</sequence>
<comment type="caution">
    <text evidence="2">The sequence shown here is derived from an EMBL/GenBank/DDBJ whole genome shotgun (WGS) entry which is preliminary data.</text>
</comment>
<keyword evidence="3" id="KW-1185">Reference proteome</keyword>
<reference evidence="2 3" key="1">
    <citation type="submission" date="2024-07" db="EMBL/GenBank/DDBJ databases">
        <title>Genomic Encyclopedia of Type Strains, Phase V (KMG-V): Genome sequencing to study the core and pangenomes of soil and plant-associated prokaryotes.</title>
        <authorList>
            <person name="Whitman W."/>
        </authorList>
    </citation>
    <scope>NUCLEOTIDE SEQUENCE [LARGE SCALE GENOMIC DNA]</scope>
    <source>
        <strain evidence="2 3">USDA 415</strain>
    </source>
</reference>
<name>A0ABV4FAH7_BRAEL</name>